<proteinExistence type="predicted"/>
<organism evidence="1 2">
    <name type="scientific">Bonamia ostreae</name>
    <dbReference type="NCBI Taxonomy" id="126728"/>
    <lineage>
        <taxon>Eukaryota</taxon>
        <taxon>Sar</taxon>
        <taxon>Rhizaria</taxon>
        <taxon>Endomyxa</taxon>
        <taxon>Ascetosporea</taxon>
        <taxon>Haplosporida</taxon>
        <taxon>Bonamia</taxon>
    </lineage>
</organism>
<accession>A0ABV2AQM5</accession>
<evidence type="ECO:0000313" key="2">
    <source>
        <dbReference type="Proteomes" id="UP001439008"/>
    </source>
</evidence>
<name>A0ABV2AQM5_9EUKA</name>
<gene>
    <name evidence="1" type="ORF">MHBO_003486</name>
</gene>
<evidence type="ECO:0000313" key="1">
    <source>
        <dbReference type="EMBL" id="MES1921961.1"/>
    </source>
</evidence>
<reference evidence="1 2" key="1">
    <citation type="journal article" date="2024" name="BMC Biol.">
        <title>Comparative genomics of Ascetosporea gives new insight into the evolutionary basis for animal parasitism in Rhizaria.</title>
        <authorList>
            <person name="Hiltunen Thoren M."/>
            <person name="Onut-Brannstrom I."/>
            <person name="Alfjorden A."/>
            <person name="Peckova H."/>
            <person name="Swords F."/>
            <person name="Hooper C."/>
            <person name="Holzer A.S."/>
            <person name="Bass D."/>
            <person name="Burki F."/>
        </authorList>
    </citation>
    <scope>NUCLEOTIDE SEQUENCE [LARGE SCALE GENOMIC DNA]</scope>
    <source>
        <strain evidence="1">20-A016</strain>
    </source>
</reference>
<dbReference type="Proteomes" id="UP001439008">
    <property type="component" value="Unassembled WGS sequence"/>
</dbReference>
<sequence length="175" mass="20847">MKSFTETVDREIRKYTQELDTILEKIEYEMFDGNLPYYTGLQEYDVDISSVFMALLPQTVSLTLMELIPVPPEISLHEFLKERVYEFIINGIGETDLEECLEMSITRKYIRILNQITNAYKQKLKYIRQTVYTLCKEKTTVQSHVSSCRKLMDKINRFRQNTRPLCMYMRKLDLV</sequence>
<keyword evidence="2" id="KW-1185">Reference proteome</keyword>
<protein>
    <submittedName>
        <fullName evidence="1">Uncharacterized protein</fullName>
    </submittedName>
</protein>
<comment type="caution">
    <text evidence="1">The sequence shown here is derived from an EMBL/GenBank/DDBJ whole genome shotgun (WGS) entry which is preliminary data.</text>
</comment>
<dbReference type="EMBL" id="JBDODL010001994">
    <property type="protein sequence ID" value="MES1921961.1"/>
    <property type="molecule type" value="Genomic_DNA"/>
</dbReference>